<dbReference type="EMBL" id="LRQG01000208">
    <property type="protein sequence ID" value="KXA34087.1"/>
    <property type="molecule type" value="Genomic_DNA"/>
</dbReference>
<accession>A0A133PWT3</accession>
<dbReference type="PATRIC" id="fig|28128.5.peg.2337"/>
<dbReference type="STRING" id="28128.HMPREF3226_02272"/>
<dbReference type="OrthoDB" id="1076311at2"/>
<gene>
    <name evidence="1" type="ORF">HMPREF3226_02272</name>
</gene>
<dbReference type="AlphaFoldDB" id="A0A133PWT3"/>
<sequence length="194" mass="22554">MKIPANYFLTFLFICLIGTSCSYKTKCRGISINEVHTTTKHASMRFSSLATFSKNKTSALKNYRKFNISRSIKKSIKLSNWAENMEYPPDVFICENGYYFLLSVTKNPTGLDTNFYHWIVLNNDGRVVDEFVSLSKNINNCYMEKGKLHMVVYDYDDEFFLKEQSELIPIIIRDFIVEDSLALSKESKFYVEEG</sequence>
<dbReference type="Proteomes" id="UP000070533">
    <property type="component" value="Unassembled WGS sequence"/>
</dbReference>
<dbReference type="PROSITE" id="PS51257">
    <property type="entry name" value="PROKAR_LIPOPROTEIN"/>
    <property type="match status" value="1"/>
</dbReference>
<evidence type="ECO:0000313" key="1">
    <source>
        <dbReference type="EMBL" id="KXA34087.1"/>
    </source>
</evidence>
<comment type="caution">
    <text evidence="1">The sequence shown here is derived from an EMBL/GenBank/DDBJ whole genome shotgun (WGS) entry which is preliminary data.</text>
</comment>
<reference evidence="2" key="1">
    <citation type="submission" date="2016-01" db="EMBL/GenBank/DDBJ databases">
        <authorList>
            <person name="Mitreva M."/>
            <person name="Pepin K.H."/>
            <person name="Mihindukulasuriya K.A."/>
            <person name="Fulton R."/>
            <person name="Fronick C."/>
            <person name="O'Laughlin M."/>
            <person name="Miner T."/>
            <person name="Herter B."/>
            <person name="Rosa B.A."/>
            <person name="Cordes M."/>
            <person name="Tomlinson C."/>
            <person name="Wollam A."/>
            <person name="Palsikar V.B."/>
            <person name="Mardis E.R."/>
            <person name="Wilson R.K."/>
        </authorList>
    </citation>
    <scope>NUCLEOTIDE SEQUENCE [LARGE SCALE GENOMIC DNA]</scope>
    <source>
        <strain evidence="2">MJR7716</strain>
    </source>
</reference>
<evidence type="ECO:0008006" key="3">
    <source>
        <dbReference type="Google" id="ProtNLM"/>
    </source>
</evidence>
<keyword evidence="2" id="KW-1185">Reference proteome</keyword>
<organism evidence="1 2">
    <name type="scientific">Prevotella corporis</name>
    <dbReference type="NCBI Taxonomy" id="28128"/>
    <lineage>
        <taxon>Bacteria</taxon>
        <taxon>Pseudomonadati</taxon>
        <taxon>Bacteroidota</taxon>
        <taxon>Bacteroidia</taxon>
        <taxon>Bacteroidales</taxon>
        <taxon>Prevotellaceae</taxon>
        <taxon>Prevotella</taxon>
    </lineage>
</organism>
<protein>
    <recommendedName>
        <fullName evidence="3">Lipoprotein</fullName>
    </recommendedName>
</protein>
<name>A0A133PWT3_9BACT</name>
<evidence type="ECO:0000313" key="2">
    <source>
        <dbReference type="Proteomes" id="UP000070533"/>
    </source>
</evidence>
<proteinExistence type="predicted"/>